<dbReference type="Pfam" id="PF04290">
    <property type="entry name" value="DctQ"/>
    <property type="match status" value="1"/>
</dbReference>
<feature type="domain" description="Tripartite ATP-independent periplasmic transporters DctQ component" evidence="10">
    <location>
        <begin position="35"/>
        <end position="162"/>
    </location>
</feature>
<dbReference type="RefSeq" id="WP_129968804.1">
    <property type="nucleotide sequence ID" value="NZ_JACCEW010000002.1"/>
</dbReference>
<evidence type="ECO:0000313" key="12">
    <source>
        <dbReference type="Proteomes" id="UP000580517"/>
    </source>
</evidence>
<evidence type="ECO:0000256" key="9">
    <source>
        <dbReference type="RuleBase" id="RU369079"/>
    </source>
</evidence>
<feature type="transmembrane region" description="Helical" evidence="9">
    <location>
        <begin position="17"/>
        <end position="37"/>
    </location>
</feature>
<protein>
    <recommendedName>
        <fullName evidence="9">TRAP transporter small permease protein</fullName>
    </recommendedName>
</protein>
<dbReference type="GO" id="GO:0015740">
    <property type="term" value="P:C4-dicarboxylate transport"/>
    <property type="evidence" value="ECO:0007669"/>
    <property type="project" value="TreeGrafter"/>
</dbReference>
<evidence type="ECO:0000256" key="3">
    <source>
        <dbReference type="ARBA" id="ARBA00022475"/>
    </source>
</evidence>
<reference evidence="11 12" key="1">
    <citation type="submission" date="2020-07" db="EMBL/GenBank/DDBJ databases">
        <title>Taxonomic revisions and descriptions of new bacterial species based on genomic comparisons in the high-G+C-content subgroup of the family Alcaligenaceae.</title>
        <authorList>
            <person name="Szabo A."/>
            <person name="Felfoldi T."/>
        </authorList>
    </citation>
    <scope>NUCLEOTIDE SEQUENCE [LARGE SCALE GENOMIC DNA]</scope>
    <source>
        <strain evidence="11 12">DSM 25264</strain>
    </source>
</reference>
<evidence type="ECO:0000313" key="11">
    <source>
        <dbReference type="EMBL" id="NYT36876.1"/>
    </source>
</evidence>
<evidence type="ECO:0000259" key="10">
    <source>
        <dbReference type="Pfam" id="PF04290"/>
    </source>
</evidence>
<evidence type="ECO:0000256" key="1">
    <source>
        <dbReference type="ARBA" id="ARBA00004429"/>
    </source>
</evidence>
<keyword evidence="6 9" id="KW-1133">Transmembrane helix</keyword>
<keyword evidence="3" id="KW-1003">Cell membrane</keyword>
<evidence type="ECO:0000256" key="4">
    <source>
        <dbReference type="ARBA" id="ARBA00022519"/>
    </source>
</evidence>
<comment type="similarity">
    <text evidence="8 9">Belongs to the TRAP transporter small permease family.</text>
</comment>
<dbReference type="InterPro" id="IPR007387">
    <property type="entry name" value="TRAP_DctQ"/>
</dbReference>
<evidence type="ECO:0000256" key="6">
    <source>
        <dbReference type="ARBA" id="ARBA00022989"/>
    </source>
</evidence>
<dbReference type="GO" id="GO:0005886">
    <property type="term" value="C:plasma membrane"/>
    <property type="evidence" value="ECO:0007669"/>
    <property type="project" value="UniProtKB-SubCell"/>
</dbReference>
<feature type="transmembrane region" description="Helical" evidence="9">
    <location>
        <begin position="141"/>
        <end position="161"/>
    </location>
</feature>
<dbReference type="PANTHER" id="PTHR35011">
    <property type="entry name" value="2,3-DIKETO-L-GULONATE TRAP TRANSPORTER SMALL PERMEASE PROTEIN YIAM"/>
    <property type="match status" value="1"/>
</dbReference>
<feature type="transmembrane region" description="Helical" evidence="9">
    <location>
        <begin position="57"/>
        <end position="75"/>
    </location>
</feature>
<evidence type="ECO:0000256" key="5">
    <source>
        <dbReference type="ARBA" id="ARBA00022692"/>
    </source>
</evidence>
<keyword evidence="12" id="KW-1185">Reference proteome</keyword>
<keyword evidence="4 9" id="KW-0997">Cell inner membrane</keyword>
<comment type="caution">
    <text evidence="11">The sequence shown here is derived from an EMBL/GenBank/DDBJ whole genome shotgun (WGS) entry which is preliminary data.</text>
</comment>
<dbReference type="Proteomes" id="UP000580517">
    <property type="component" value="Unassembled WGS sequence"/>
</dbReference>
<comment type="function">
    <text evidence="9">Part of the tripartite ATP-independent periplasmic (TRAP) transport system.</text>
</comment>
<proteinExistence type="inferred from homology"/>
<accession>A0A853FFT5</accession>
<evidence type="ECO:0000256" key="2">
    <source>
        <dbReference type="ARBA" id="ARBA00022448"/>
    </source>
</evidence>
<comment type="subunit">
    <text evidence="9">The complex comprises the extracytoplasmic solute receptor protein and the two transmembrane proteins.</text>
</comment>
<comment type="subcellular location">
    <subcellularLocation>
        <location evidence="1 9">Cell inner membrane</location>
        <topology evidence="1 9">Multi-pass membrane protein</topology>
    </subcellularLocation>
</comment>
<sequence length="173" mass="19466">MTQAASRPTKRRRPLDALITLSGLSAGLATFLIGLFVAYDVVARTVFLMTNSWVTEITTYLMGYITFVGAAFALREGSHVSVDLLVCRAPPRARRVMMWLADAIMVLVVATLAWLSFGFFMEAWDSQEMSDTLLSVRLWKPYLVFFIGMAWLLLVLILQIGERRLTNKQGSHD</sequence>
<evidence type="ECO:0000256" key="8">
    <source>
        <dbReference type="ARBA" id="ARBA00038436"/>
    </source>
</evidence>
<dbReference type="InterPro" id="IPR055348">
    <property type="entry name" value="DctQ"/>
</dbReference>
<gene>
    <name evidence="11" type="ORF">H0A68_08320</name>
</gene>
<dbReference type="AlphaFoldDB" id="A0A853FFT5"/>
<dbReference type="EMBL" id="JACCEW010000002">
    <property type="protein sequence ID" value="NYT36876.1"/>
    <property type="molecule type" value="Genomic_DNA"/>
</dbReference>
<keyword evidence="7 9" id="KW-0472">Membrane</keyword>
<keyword evidence="5 9" id="KW-0812">Transmembrane</keyword>
<keyword evidence="2 9" id="KW-0813">Transport</keyword>
<feature type="transmembrane region" description="Helical" evidence="9">
    <location>
        <begin position="96"/>
        <end position="121"/>
    </location>
</feature>
<organism evidence="11 12">
    <name type="scientific">Allopusillimonas soli</name>
    <dbReference type="NCBI Taxonomy" id="659016"/>
    <lineage>
        <taxon>Bacteria</taxon>
        <taxon>Pseudomonadati</taxon>
        <taxon>Pseudomonadota</taxon>
        <taxon>Betaproteobacteria</taxon>
        <taxon>Burkholderiales</taxon>
        <taxon>Alcaligenaceae</taxon>
        <taxon>Allopusillimonas</taxon>
    </lineage>
</organism>
<dbReference type="OrthoDB" id="2085311at2"/>
<dbReference type="GO" id="GO:0022857">
    <property type="term" value="F:transmembrane transporter activity"/>
    <property type="evidence" value="ECO:0007669"/>
    <property type="project" value="UniProtKB-UniRule"/>
</dbReference>
<name>A0A853FFT5_9BURK</name>
<evidence type="ECO:0000256" key="7">
    <source>
        <dbReference type="ARBA" id="ARBA00023136"/>
    </source>
</evidence>
<dbReference type="PANTHER" id="PTHR35011:SF10">
    <property type="entry name" value="TRAP TRANSPORTER SMALL PERMEASE PROTEIN"/>
    <property type="match status" value="1"/>
</dbReference>